<dbReference type="PANTHER" id="PTHR36681">
    <property type="entry name" value="NUCLEAR GTPASE, GERMINAL CENTER-ASSOCIATED, TANDEM DUPLICATE 3"/>
    <property type="match status" value="1"/>
</dbReference>
<keyword evidence="4" id="KW-1185">Reference proteome</keyword>
<proteinExistence type="predicted"/>
<dbReference type="AlphaFoldDB" id="A0A9D4YYQ6"/>
<evidence type="ECO:0000256" key="1">
    <source>
        <dbReference type="SAM" id="MobiDB-lite"/>
    </source>
</evidence>
<evidence type="ECO:0000313" key="3">
    <source>
        <dbReference type="EMBL" id="KAI3433847.1"/>
    </source>
</evidence>
<dbReference type="Pfam" id="PF24564">
    <property type="entry name" value="DUF7605"/>
    <property type="match status" value="1"/>
</dbReference>
<dbReference type="EMBL" id="SIDB01000004">
    <property type="protein sequence ID" value="KAI3433847.1"/>
    <property type="molecule type" value="Genomic_DNA"/>
</dbReference>
<dbReference type="OrthoDB" id="3598281at2759"/>
<feature type="region of interest" description="Disordered" evidence="1">
    <location>
        <begin position="375"/>
        <end position="533"/>
    </location>
</feature>
<feature type="compositionally biased region" description="Low complexity" evidence="1">
    <location>
        <begin position="433"/>
        <end position="466"/>
    </location>
</feature>
<protein>
    <recommendedName>
        <fullName evidence="2">DUF7605 domain-containing protein</fullName>
    </recommendedName>
</protein>
<dbReference type="Proteomes" id="UP001055712">
    <property type="component" value="Unassembled WGS sequence"/>
</dbReference>
<organism evidence="3 4">
    <name type="scientific">Chlorella vulgaris</name>
    <name type="common">Green alga</name>
    <dbReference type="NCBI Taxonomy" id="3077"/>
    <lineage>
        <taxon>Eukaryota</taxon>
        <taxon>Viridiplantae</taxon>
        <taxon>Chlorophyta</taxon>
        <taxon>core chlorophytes</taxon>
        <taxon>Trebouxiophyceae</taxon>
        <taxon>Chlorellales</taxon>
        <taxon>Chlorellaceae</taxon>
        <taxon>Chlorella clade</taxon>
        <taxon>Chlorella</taxon>
    </lineage>
</organism>
<feature type="compositionally biased region" description="Low complexity" evidence="1">
    <location>
        <begin position="398"/>
        <end position="410"/>
    </location>
</feature>
<name>A0A9D4YYQ6_CHLVU</name>
<feature type="region of interest" description="Disordered" evidence="1">
    <location>
        <begin position="268"/>
        <end position="320"/>
    </location>
</feature>
<sequence>MTRGEVSFNGDLAGPLLDAIAVEWDNTFGTRIAAHLHSFAADVLAALEASLQAAVQQLEGLGMDATRINGLCSQVVQQEQSRVQEAVEQLLGPVGEKQRDLSRDVIKPTVKEHMALAYQQCAMEAGPGSYDRMRQCMRVHVQREQGQMFNEASAEMHDQLKGMLTALRDGAFSLVRQLLDRVHQHFSVLWERPPSNAQQRAAAVTSLTAVARTVAEVCVAAGAAPSPNMPILLAPAPERWPLLLPPKIQQQQQQQQVKQQVEVKREVEEEACGAAAGQSRFEARAEHSEDEESEEEEEEEQEAPSSTACPSNAPRKQADSALALAEALAEAERVLEVCRSKVAEAVKAASASPGAETRRELEACRRKAAEASAAARALRWQQRDSPKRRETKAEQRLRQQQQQRKAAQAAEQRERAAARAVAQEAAKKHRAAARAAAQAAARAAAQLAARAARTAARAAAQSQKEASVPQEEGDDQEEGEEAEEDVKMHEPGEDAAGATARGMEGRQDGAAAAGQTGGAPCSPEGQQEDAAAAAMAAVAIIAAGLPDIAATSATTDATTDAGADAATAAIIAASTDAAAGADTAQPSSASTDRRHLRKPSRGGGSGARHLR</sequence>
<dbReference type="PANTHER" id="PTHR36681:SF3">
    <property type="entry name" value="NUCLEAR GTPASE, GERMINAL CENTER-ASSOCIATED, TANDEM DUPLICATE 3"/>
    <property type="match status" value="1"/>
</dbReference>
<comment type="caution">
    <text evidence="3">The sequence shown here is derived from an EMBL/GenBank/DDBJ whole genome shotgun (WGS) entry which is preliminary data.</text>
</comment>
<reference evidence="3" key="2">
    <citation type="submission" date="2020-11" db="EMBL/GenBank/DDBJ databases">
        <authorList>
            <person name="Cecchin M."/>
            <person name="Marcolungo L."/>
            <person name="Rossato M."/>
            <person name="Girolomoni L."/>
            <person name="Cosentino E."/>
            <person name="Cuine S."/>
            <person name="Li-Beisson Y."/>
            <person name="Delledonne M."/>
            <person name="Ballottari M."/>
        </authorList>
    </citation>
    <scope>NUCLEOTIDE SEQUENCE</scope>
    <source>
        <strain evidence="3">211/11P</strain>
        <tissue evidence="3">Whole cell</tissue>
    </source>
</reference>
<feature type="compositionally biased region" description="Acidic residues" evidence="1">
    <location>
        <begin position="288"/>
        <end position="302"/>
    </location>
</feature>
<evidence type="ECO:0000313" key="4">
    <source>
        <dbReference type="Proteomes" id="UP001055712"/>
    </source>
</evidence>
<feature type="domain" description="DUF7605" evidence="2">
    <location>
        <begin position="6"/>
        <end position="145"/>
    </location>
</feature>
<feature type="compositionally biased region" description="Acidic residues" evidence="1">
    <location>
        <begin position="471"/>
        <end position="484"/>
    </location>
</feature>
<feature type="region of interest" description="Disordered" evidence="1">
    <location>
        <begin position="576"/>
        <end position="611"/>
    </location>
</feature>
<accession>A0A9D4YYQ6</accession>
<evidence type="ECO:0000259" key="2">
    <source>
        <dbReference type="Pfam" id="PF24564"/>
    </source>
</evidence>
<gene>
    <name evidence="3" type="ORF">D9Q98_003650</name>
</gene>
<feature type="compositionally biased region" description="Basic and acidic residues" evidence="1">
    <location>
        <begin position="381"/>
        <end position="397"/>
    </location>
</feature>
<dbReference type="InterPro" id="IPR056024">
    <property type="entry name" value="DUF7605"/>
</dbReference>
<reference evidence="3" key="1">
    <citation type="journal article" date="2019" name="Plant J.">
        <title>Chlorella vulgaris genome assembly and annotation reveals the molecular basis for metabolic acclimation to high light conditions.</title>
        <authorList>
            <person name="Cecchin M."/>
            <person name="Marcolungo L."/>
            <person name="Rossato M."/>
            <person name="Girolomoni L."/>
            <person name="Cosentino E."/>
            <person name="Cuine S."/>
            <person name="Li-Beisson Y."/>
            <person name="Delledonne M."/>
            <person name="Ballottari M."/>
        </authorList>
    </citation>
    <scope>NUCLEOTIDE SEQUENCE</scope>
    <source>
        <strain evidence="3">211/11P</strain>
    </source>
</reference>
<feature type="compositionally biased region" description="Gly residues" evidence="1">
    <location>
        <begin position="601"/>
        <end position="611"/>
    </location>
</feature>